<dbReference type="PRINTS" id="PR00081">
    <property type="entry name" value="GDHRDH"/>
</dbReference>
<dbReference type="Gene3D" id="3.40.50.720">
    <property type="entry name" value="NAD(P)-binding Rossmann-like Domain"/>
    <property type="match status" value="1"/>
</dbReference>
<comment type="caution">
    <text evidence="1">The sequence shown here is derived from an EMBL/GenBank/DDBJ whole genome shotgun (WGS) entry which is preliminary data.</text>
</comment>
<dbReference type="RefSeq" id="WP_146132693.1">
    <property type="nucleotide sequence ID" value="NZ_PVLV01000575.1"/>
</dbReference>
<dbReference type="PANTHER" id="PTHR43975:SF2">
    <property type="entry name" value="EG:BACR7A4.14 PROTEIN-RELATED"/>
    <property type="match status" value="1"/>
</dbReference>
<evidence type="ECO:0000313" key="2">
    <source>
        <dbReference type="Proteomes" id="UP000239322"/>
    </source>
</evidence>
<dbReference type="Proteomes" id="UP000239322">
    <property type="component" value="Unassembled WGS sequence"/>
</dbReference>
<dbReference type="AlphaFoldDB" id="A0A2S9PNU4"/>
<dbReference type="OrthoDB" id="5178125at2"/>
<protein>
    <submittedName>
        <fullName evidence="1">Short-chain dehydrogenase</fullName>
    </submittedName>
</protein>
<dbReference type="InterPro" id="IPR002347">
    <property type="entry name" value="SDR_fam"/>
</dbReference>
<dbReference type="Pfam" id="PF00106">
    <property type="entry name" value="adh_short"/>
    <property type="match status" value="1"/>
</dbReference>
<keyword evidence="2" id="KW-1185">Reference proteome</keyword>
<name>A0A2S9PNU4_9ACTN</name>
<dbReference type="EMBL" id="PVLV01000575">
    <property type="protein sequence ID" value="PRH76108.1"/>
    <property type="molecule type" value="Genomic_DNA"/>
</dbReference>
<organism evidence="1 2">
    <name type="scientific">Streptomyces solincola</name>
    <dbReference type="NCBI Taxonomy" id="2100817"/>
    <lineage>
        <taxon>Bacteria</taxon>
        <taxon>Bacillati</taxon>
        <taxon>Actinomycetota</taxon>
        <taxon>Actinomycetes</taxon>
        <taxon>Kitasatosporales</taxon>
        <taxon>Streptomycetaceae</taxon>
        <taxon>Streptomyces</taxon>
    </lineage>
</organism>
<reference evidence="1 2" key="1">
    <citation type="submission" date="2018-03" db="EMBL/GenBank/DDBJ databases">
        <title>Novel Streptomyces sp. from soil.</title>
        <authorList>
            <person name="Tan G.Y.A."/>
            <person name="Lee Z.Y."/>
        </authorList>
    </citation>
    <scope>NUCLEOTIDE SEQUENCE [LARGE SCALE GENOMIC DNA]</scope>
    <source>
        <strain evidence="1 2">ST5x</strain>
    </source>
</reference>
<feature type="non-terminal residue" evidence="1">
    <location>
        <position position="113"/>
    </location>
</feature>
<dbReference type="InterPro" id="IPR036291">
    <property type="entry name" value="NAD(P)-bd_dom_sf"/>
</dbReference>
<dbReference type="PANTHER" id="PTHR43975">
    <property type="entry name" value="ZGC:101858"/>
    <property type="match status" value="1"/>
</dbReference>
<dbReference type="CDD" id="cd05233">
    <property type="entry name" value="SDR_c"/>
    <property type="match status" value="1"/>
</dbReference>
<accession>A0A2S9PNU4</accession>
<evidence type="ECO:0000313" key="1">
    <source>
        <dbReference type="EMBL" id="PRH76108.1"/>
    </source>
</evidence>
<proteinExistence type="predicted"/>
<gene>
    <name evidence="1" type="ORF">C6N75_27405</name>
</gene>
<sequence>MPTPTPSAPSRAALPPPIRPVALVTGASSGIGAAVADRFAADGRCRLLLAGRDEPRLAAVAGRTGGVPLPGDLGEPAGVAKLAADALDREGRVDVLVAAAGLGWAGPLGAMPA</sequence>
<dbReference type="SUPFAM" id="SSF51735">
    <property type="entry name" value="NAD(P)-binding Rossmann-fold domains"/>
    <property type="match status" value="1"/>
</dbReference>